<keyword evidence="2" id="KW-1185">Reference proteome</keyword>
<dbReference type="RefSeq" id="WP_125464733.1">
    <property type="nucleotide sequence ID" value="NZ_CP034337.1"/>
</dbReference>
<gene>
    <name evidence="1" type="ORF">EI693_17025</name>
</gene>
<evidence type="ECO:0000313" key="1">
    <source>
        <dbReference type="EMBL" id="AZL74684.1"/>
    </source>
</evidence>
<sequence>MTILFRPKGAFGWFSYTTSRDTIRKTWAMTKLVSKYVKWLSARIMLEQEIPWEVIAEQHGVKTKATIEKYAAQADQAERDNPELLECPVHKDLIKIGLSGESVECAMRRSVDAEAWYEFSIERQARQLLRERRDQGA</sequence>
<reference evidence="1 2" key="1">
    <citation type="submission" date="2018-12" db="EMBL/GenBank/DDBJ databases">
        <authorList>
            <person name="Li S."/>
            <person name="Yang R."/>
            <person name="Chen G."/>
            <person name="Zou L."/>
            <person name="Zhang C."/>
            <person name="Chen Y."/>
            <person name="Liu Z."/>
            <person name="Li Y."/>
            <person name="Yan Y."/>
            <person name="Huang M."/>
            <person name="Chen T."/>
        </authorList>
    </citation>
    <scope>NUCLEOTIDE SEQUENCE [LARGE SCALE GENOMIC DNA]</scope>
    <source>
        <strain evidence="1 2">2014</strain>
    </source>
</reference>
<evidence type="ECO:0000313" key="2">
    <source>
        <dbReference type="Proteomes" id="UP000272622"/>
    </source>
</evidence>
<organism evidence="1 2">
    <name type="scientific">Pseudomonas oryziphila</name>
    <dbReference type="NCBI Taxonomy" id="2894079"/>
    <lineage>
        <taxon>Bacteria</taxon>
        <taxon>Pseudomonadati</taxon>
        <taxon>Pseudomonadota</taxon>
        <taxon>Gammaproteobacteria</taxon>
        <taxon>Pseudomonadales</taxon>
        <taxon>Pseudomonadaceae</taxon>
        <taxon>Pseudomonas</taxon>
    </lineage>
</organism>
<accession>A0ABM7CT80</accession>
<proteinExistence type="predicted"/>
<name>A0ABM7CT80_9PSED</name>
<protein>
    <submittedName>
        <fullName evidence="1">Uncharacterized protein</fullName>
    </submittedName>
</protein>
<dbReference type="Proteomes" id="UP000272622">
    <property type="component" value="Chromosome"/>
</dbReference>
<dbReference type="EMBL" id="CP034337">
    <property type="protein sequence ID" value="AZL74684.1"/>
    <property type="molecule type" value="Genomic_DNA"/>
</dbReference>